<sequence>MNLLPDAGAFARLRAAVAARLQAAAAFRLSLYSNWLTIIRHAWSIRFMALSIAFSALEVAFPYLDSVIPVSRGTFGLLSALCTAAAAISRLVAQRKLPEGGE</sequence>
<gene>
    <name evidence="1" type="ORF">F6X53_10985</name>
</gene>
<dbReference type="Pfam" id="PF25612">
    <property type="entry name" value="DUF7940"/>
    <property type="match status" value="1"/>
</dbReference>
<dbReference type="InterPro" id="IPR057700">
    <property type="entry name" value="DUF7940"/>
</dbReference>
<proteinExistence type="predicted"/>
<dbReference type="Proteomes" id="UP000474159">
    <property type="component" value="Unassembled WGS sequence"/>
</dbReference>
<reference evidence="1 2" key="1">
    <citation type="submission" date="2019-09" db="EMBL/GenBank/DDBJ databases">
        <title>YIM 48816 draft genome.</title>
        <authorList>
            <person name="Jiang L."/>
        </authorList>
    </citation>
    <scope>NUCLEOTIDE SEQUENCE [LARGE SCALE GENOMIC DNA]</scope>
    <source>
        <strain evidence="1 2">YIM 48816</strain>
    </source>
</reference>
<evidence type="ECO:0000313" key="1">
    <source>
        <dbReference type="EMBL" id="KAB1079325.1"/>
    </source>
</evidence>
<dbReference type="OrthoDB" id="8005834at2"/>
<dbReference type="AlphaFoldDB" id="A0A6L3T076"/>
<keyword evidence="2" id="KW-1185">Reference proteome</keyword>
<evidence type="ECO:0000313" key="2">
    <source>
        <dbReference type="Proteomes" id="UP000474159"/>
    </source>
</evidence>
<protein>
    <submittedName>
        <fullName evidence="1">Uncharacterized protein</fullName>
    </submittedName>
</protein>
<comment type="caution">
    <text evidence="1">The sequence shown here is derived from an EMBL/GenBank/DDBJ whole genome shotgun (WGS) entry which is preliminary data.</text>
</comment>
<dbReference type="EMBL" id="VZZK01000009">
    <property type="protein sequence ID" value="KAB1079325.1"/>
    <property type="molecule type" value="Genomic_DNA"/>
</dbReference>
<organism evidence="1 2">
    <name type="scientific">Methylobacterium soli</name>
    <dbReference type="NCBI Taxonomy" id="553447"/>
    <lineage>
        <taxon>Bacteria</taxon>
        <taxon>Pseudomonadati</taxon>
        <taxon>Pseudomonadota</taxon>
        <taxon>Alphaproteobacteria</taxon>
        <taxon>Hyphomicrobiales</taxon>
        <taxon>Methylobacteriaceae</taxon>
        <taxon>Methylobacterium</taxon>
    </lineage>
</organism>
<accession>A0A6L3T076</accession>
<dbReference type="RefSeq" id="WP_151000060.1">
    <property type="nucleotide sequence ID" value="NZ_BPQY01000188.1"/>
</dbReference>
<name>A0A6L3T076_9HYPH</name>